<sequence length="78" mass="9257">DVTNSDTKKFLGLIILMGQLRKSHWKEYWSTDPLLETSIFPKIMTRRRFKQIMTFLHFNDNSETLLPADRFSKAKPLL</sequence>
<name>A0A484GPB7_SOUCH</name>
<feature type="non-terminal residue" evidence="2">
    <location>
        <position position="1"/>
    </location>
</feature>
<keyword evidence="3" id="KW-1185">Reference proteome</keyword>
<organism evidence="2 3">
    <name type="scientific">Sousa chinensis</name>
    <name type="common">Indo-pacific humpbacked dolphin</name>
    <name type="synonym">Steno chinensis</name>
    <dbReference type="NCBI Taxonomy" id="103600"/>
    <lineage>
        <taxon>Eukaryota</taxon>
        <taxon>Metazoa</taxon>
        <taxon>Chordata</taxon>
        <taxon>Craniata</taxon>
        <taxon>Vertebrata</taxon>
        <taxon>Euteleostomi</taxon>
        <taxon>Mammalia</taxon>
        <taxon>Eutheria</taxon>
        <taxon>Laurasiatheria</taxon>
        <taxon>Artiodactyla</taxon>
        <taxon>Whippomorpha</taxon>
        <taxon>Cetacea</taxon>
        <taxon>Odontoceti</taxon>
        <taxon>Delphinidae</taxon>
        <taxon>Sousa</taxon>
    </lineage>
</organism>
<dbReference type="PANTHER" id="PTHR46599:SF3">
    <property type="entry name" value="PIGGYBAC TRANSPOSABLE ELEMENT-DERIVED PROTEIN 4"/>
    <property type="match status" value="1"/>
</dbReference>
<dbReference type="Proteomes" id="UP000295264">
    <property type="component" value="Unassembled WGS sequence"/>
</dbReference>
<dbReference type="AlphaFoldDB" id="A0A484GPB7"/>
<reference evidence="2 3" key="1">
    <citation type="journal article" date="2018" name="Genomics">
        <title>Molecular footprints of inshore aquatic adaptation in Indo-Pacific humpback dolphin (Sousa chinensis).</title>
        <authorList>
            <person name="Ming Y."/>
            <person name="Jian J."/>
            <person name="Yu F."/>
            <person name="Yu X."/>
            <person name="Wang J."/>
            <person name="Liu W."/>
        </authorList>
    </citation>
    <scope>NUCLEOTIDE SEQUENCE [LARGE SCALE GENOMIC DNA]</scope>
    <source>
        <strain evidence="2">MY-2018</strain>
        <tissue evidence="2">Skin</tissue>
    </source>
</reference>
<dbReference type="PANTHER" id="PTHR46599">
    <property type="entry name" value="PIGGYBAC TRANSPOSABLE ELEMENT-DERIVED PROTEIN 4"/>
    <property type="match status" value="1"/>
</dbReference>
<dbReference type="Pfam" id="PF13843">
    <property type="entry name" value="DDE_Tnp_1_7"/>
    <property type="match status" value="1"/>
</dbReference>
<feature type="non-terminal residue" evidence="2">
    <location>
        <position position="78"/>
    </location>
</feature>
<gene>
    <name evidence="2" type="ORF">DBR06_SOUSAS14910020</name>
</gene>
<comment type="caution">
    <text evidence="2">The sequence shown here is derived from an EMBL/GenBank/DDBJ whole genome shotgun (WGS) entry which is preliminary data.</text>
</comment>
<evidence type="ECO:0000313" key="2">
    <source>
        <dbReference type="EMBL" id="TEA37572.1"/>
    </source>
</evidence>
<protein>
    <recommendedName>
        <fullName evidence="1">PiggyBac transposable element-derived protein domain-containing protein</fullName>
    </recommendedName>
</protein>
<dbReference type="EMBL" id="QWLN02005263">
    <property type="protein sequence ID" value="TEA37572.1"/>
    <property type="molecule type" value="Genomic_DNA"/>
</dbReference>
<proteinExistence type="predicted"/>
<feature type="domain" description="PiggyBac transposable element-derived protein" evidence="1">
    <location>
        <begin position="2"/>
        <end position="78"/>
    </location>
</feature>
<dbReference type="InterPro" id="IPR029526">
    <property type="entry name" value="PGBD"/>
</dbReference>
<evidence type="ECO:0000259" key="1">
    <source>
        <dbReference type="Pfam" id="PF13843"/>
    </source>
</evidence>
<accession>A0A484GPB7</accession>
<evidence type="ECO:0000313" key="3">
    <source>
        <dbReference type="Proteomes" id="UP000295264"/>
    </source>
</evidence>